<feature type="signal peptide" evidence="2">
    <location>
        <begin position="1"/>
        <end position="24"/>
    </location>
</feature>
<name>A0A2D0N3T8_FLAN2</name>
<dbReference type="RefSeq" id="WP_099153547.1">
    <property type="nucleotide sequence ID" value="NZ_PDUD01000034.1"/>
</dbReference>
<dbReference type="Gene3D" id="1.10.530.10">
    <property type="match status" value="1"/>
</dbReference>
<accession>A0A2D0N3T8</accession>
<keyword evidence="1" id="KW-0378">Hydrolase</keyword>
<proteinExistence type="predicted"/>
<dbReference type="AlphaFoldDB" id="A0A2D0N3T8"/>
<dbReference type="SMART" id="SM00047">
    <property type="entry name" value="LYZ2"/>
    <property type="match status" value="1"/>
</dbReference>
<evidence type="ECO:0000256" key="2">
    <source>
        <dbReference type="SAM" id="SignalP"/>
    </source>
</evidence>
<evidence type="ECO:0000313" key="5">
    <source>
        <dbReference type="Proteomes" id="UP000223913"/>
    </source>
</evidence>
<dbReference type="InterPro" id="IPR002901">
    <property type="entry name" value="MGlyc_endo_b_GlcNAc-like_dom"/>
</dbReference>
<evidence type="ECO:0000256" key="1">
    <source>
        <dbReference type="ARBA" id="ARBA00022801"/>
    </source>
</evidence>
<dbReference type="GO" id="GO:0004040">
    <property type="term" value="F:amidase activity"/>
    <property type="evidence" value="ECO:0007669"/>
    <property type="project" value="InterPro"/>
</dbReference>
<dbReference type="Proteomes" id="UP000223913">
    <property type="component" value="Unassembled WGS sequence"/>
</dbReference>
<feature type="domain" description="Mannosyl-glycoprotein endo-beta-N-acetylglucosamidase-like" evidence="3">
    <location>
        <begin position="40"/>
        <end position="186"/>
    </location>
</feature>
<evidence type="ECO:0000259" key="3">
    <source>
        <dbReference type="SMART" id="SM00047"/>
    </source>
</evidence>
<organism evidence="4 5">
    <name type="scientific">Flavilitoribacter nigricans (strain ATCC 23147 / DSM 23189 / NBRC 102662 / NCIMB 1420 / SS-2)</name>
    <name type="common">Lewinella nigricans</name>
    <dbReference type="NCBI Taxonomy" id="1122177"/>
    <lineage>
        <taxon>Bacteria</taxon>
        <taxon>Pseudomonadati</taxon>
        <taxon>Bacteroidota</taxon>
        <taxon>Saprospiria</taxon>
        <taxon>Saprospirales</taxon>
        <taxon>Lewinellaceae</taxon>
        <taxon>Flavilitoribacter</taxon>
    </lineage>
</organism>
<gene>
    <name evidence="4" type="ORF">CRP01_28935</name>
</gene>
<feature type="chain" id="PRO_5013197770" description="Mannosyl-glycoprotein endo-beta-N-acetylglucosamidase-like domain-containing protein" evidence="2">
    <location>
        <begin position="25"/>
        <end position="186"/>
    </location>
</feature>
<reference evidence="4 5" key="1">
    <citation type="submission" date="2017-10" db="EMBL/GenBank/DDBJ databases">
        <title>The draft genome sequence of Lewinella nigricans NBRC 102662.</title>
        <authorList>
            <person name="Wang K."/>
        </authorList>
    </citation>
    <scope>NUCLEOTIDE SEQUENCE [LARGE SCALE GENOMIC DNA]</scope>
    <source>
        <strain evidence="4 5">NBRC 102662</strain>
    </source>
</reference>
<dbReference type="PANTHER" id="PTHR33308">
    <property type="entry name" value="PEPTIDOGLYCAN HYDROLASE FLGJ"/>
    <property type="match status" value="1"/>
</dbReference>
<dbReference type="Pfam" id="PF01832">
    <property type="entry name" value="Glucosaminidase"/>
    <property type="match status" value="1"/>
</dbReference>
<dbReference type="PANTHER" id="PTHR33308:SF9">
    <property type="entry name" value="PEPTIDOGLYCAN HYDROLASE FLGJ"/>
    <property type="match status" value="1"/>
</dbReference>
<dbReference type="InterPro" id="IPR051056">
    <property type="entry name" value="Glycosyl_Hydrolase_73"/>
</dbReference>
<dbReference type="OrthoDB" id="977752at2"/>
<protein>
    <recommendedName>
        <fullName evidence="3">Mannosyl-glycoprotein endo-beta-N-acetylglucosamidase-like domain-containing protein</fullName>
    </recommendedName>
</protein>
<dbReference type="PRINTS" id="PR01002">
    <property type="entry name" value="FLGFLGJ"/>
</dbReference>
<evidence type="ECO:0000313" key="4">
    <source>
        <dbReference type="EMBL" id="PHN03107.1"/>
    </source>
</evidence>
<keyword evidence="5" id="KW-1185">Reference proteome</keyword>
<sequence length="186" mass="22267">MKRRHLYQPFCLLMVCLFCCSFNAQDPTLDFPERPFKVKRYLWKYRYLSVELNQATSIPIPIIIAIAGLESNWGTSDLAQNANNHFGIKAKNAWEERYCKSTQEYWGYYGGSAQQCFRKYKLIRESYSDFGIFLTQRDPYRQLLRYAEWDYPSWAYGLKQCNYATDPFYAEKIVRIIEEYRLNEVQ</sequence>
<comment type="caution">
    <text evidence="4">The sequence shown here is derived from an EMBL/GenBank/DDBJ whole genome shotgun (WGS) entry which is preliminary data.</text>
</comment>
<keyword evidence="2" id="KW-0732">Signal</keyword>
<dbReference type="EMBL" id="PDUD01000034">
    <property type="protein sequence ID" value="PHN03107.1"/>
    <property type="molecule type" value="Genomic_DNA"/>
</dbReference>